<protein>
    <submittedName>
        <fullName evidence="3">Uncharacterized protein</fullName>
    </submittedName>
</protein>
<geneLocation type="plasmid" evidence="3 4">
    <name>p1</name>
</geneLocation>
<accession>A0A0G3XKT7</accession>
<organism evidence="3 4">
    <name type="scientific">Croceicoccus naphthovorans</name>
    <dbReference type="NCBI Taxonomy" id="1348774"/>
    <lineage>
        <taxon>Bacteria</taxon>
        <taxon>Pseudomonadati</taxon>
        <taxon>Pseudomonadota</taxon>
        <taxon>Alphaproteobacteria</taxon>
        <taxon>Sphingomonadales</taxon>
        <taxon>Erythrobacteraceae</taxon>
        <taxon>Croceicoccus</taxon>
    </lineage>
</organism>
<gene>
    <name evidence="2" type="ORF">AB433_17615</name>
    <name evidence="3" type="ORF">AB433_18530</name>
</gene>
<dbReference type="KEGG" id="cna:AB433_18530"/>
<reference evidence="3 4" key="1">
    <citation type="submission" date="2015-06" db="EMBL/GenBank/DDBJ databases">
        <authorList>
            <person name="Zeng Y."/>
            <person name="Huang Y."/>
        </authorList>
    </citation>
    <scope>NUCLEOTIDE SEQUENCE [LARGE SCALE GENOMIC DNA]</scope>
    <source>
        <strain evidence="3 4">PQ-2</strain>
        <plasmid evidence="3">p1</plasmid>
        <plasmid evidence="4">Plasmid p1</plasmid>
    </source>
</reference>
<proteinExistence type="predicted"/>
<dbReference type="Proteomes" id="UP000035287">
    <property type="component" value="Plasmid p1"/>
</dbReference>
<sequence length="87" mass="9173">MNALQRDLSGPAAVGRAAEGKGSRPMTDPQMMPSALQVAHAVAQVLRTKLAVFDAEEIVLTREEAALCLGLAEGVSELLDQDERAAD</sequence>
<dbReference type="AlphaFoldDB" id="A0A0G3XKT7"/>
<feature type="region of interest" description="Disordered" evidence="1">
    <location>
        <begin position="1"/>
        <end position="30"/>
    </location>
</feature>
<name>A0A0G3XKT7_9SPHN</name>
<dbReference type="EMBL" id="CP011771">
    <property type="protein sequence ID" value="AKM11972.1"/>
    <property type="molecule type" value="Genomic_DNA"/>
</dbReference>
<evidence type="ECO:0000256" key="1">
    <source>
        <dbReference type="SAM" id="MobiDB-lite"/>
    </source>
</evidence>
<dbReference type="KEGG" id="cna:AB433_17615"/>
<keyword evidence="4" id="KW-1185">Reference proteome</keyword>
<evidence type="ECO:0000313" key="3">
    <source>
        <dbReference type="EMBL" id="AKM12125.1"/>
    </source>
</evidence>
<evidence type="ECO:0000313" key="2">
    <source>
        <dbReference type="EMBL" id="AKM11972.1"/>
    </source>
</evidence>
<dbReference type="EMBL" id="CP011771">
    <property type="protein sequence ID" value="AKM12125.1"/>
    <property type="molecule type" value="Genomic_DNA"/>
</dbReference>
<keyword evidence="3" id="KW-0614">Plasmid</keyword>
<evidence type="ECO:0000313" key="4">
    <source>
        <dbReference type="Proteomes" id="UP000035287"/>
    </source>
</evidence>